<dbReference type="Gene3D" id="3.40.50.720">
    <property type="entry name" value="NAD(P)-binding Rossmann-like Domain"/>
    <property type="match status" value="1"/>
</dbReference>
<evidence type="ECO:0000313" key="5">
    <source>
        <dbReference type="Proteomes" id="UP000295217"/>
    </source>
</evidence>
<dbReference type="Proteomes" id="UP000295217">
    <property type="component" value="Unassembled WGS sequence"/>
</dbReference>
<dbReference type="Pfam" id="PF00106">
    <property type="entry name" value="adh_short"/>
    <property type="match status" value="1"/>
</dbReference>
<proteinExistence type="inferred from homology"/>
<comment type="caution">
    <text evidence="4">The sequence shown here is derived from an EMBL/GenBank/DDBJ whole genome shotgun (WGS) entry which is preliminary data.</text>
</comment>
<dbReference type="InterPro" id="IPR020904">
    <property type="entry name" value="Sc_DH/Rdtase_CS"/>
</dbReference>
<protein>
    <submittedName>
        <fullName evidence="4">SDR family oxidoreductase</fullName>
    </submittedName>
</protein>
<name>A0A4R5A6E9_9ACTN</name>
<dbReference type="PANTHER" id="PTHR44196">
    <property type="entry name" value="DEHYDROGENASE/REDUCTASE SDR FAMILY MEMBER 7B"/>
    <property type="match status" value="1"/>
</dbReference>
<evidence type="ECO:0000256" key="2">
    <source>
        <dbReference type="ARBA" id="ARBA00023002"/>
    </source>
</evidence>
<dbReference type="EMBL" id="SMLB01000056">
    <property type="protein sequence ID" value="TDD65132.1"/>
    <property type="molecule type" value="Genomic_DNA"/>
</dbReference>
<dbReference type="PROSITE" id="PS00061">
    <property type="entry name" value="ADH_SHORT"/>
    <property type="match status" value="1"/>
</dbReference>
<gene>
    <name evidence="4" type="ORF">E1262_26110</name>
</gene>
<reference evidence="4 5" key="1">
    <citation type="submission" date="2019-02" db="EMBL/GenBank/DDBJ databases">
        <title>Draft genome sequences of novel Actinobacteria.</title>
        <authorList>
            <person name="Sahin N."/>
            <person name="Ay H."/>
            <person name="Saygin H."/>
        </authorList>
    </citation>
    <scope>NUCLEOTIDE SEQUENCE [LARGE SCALE GENOMIC DNA]</scope>
    <source>
        <strain evidence="4 5">8K307</strain>
    </source>
</reference>
<dbReference type="PRINTS" id="PR00081">
    <property type="entry name" value="GDHRDH"/>
</dbReference>
<dbReference type="RefSeq" id="WP_132107168.1">
    <property type="nucleotide sequence ID" value="NZ_SMLB01000056.1"/>
</dbReference>
<dbReference type="InterPro" id="IPR036291">
    <property type="entry name" value="NAD(P)-bd_dom_sf"/>
</dbReference>
<dbReference type="OrthoDB" id="9781117at2"/>
<dbReference type="InterPro" id="IPR002347">
    <property type="entry name" value="SDR_fam"/>
</dbReference>
<keyword evidence="2" id="KW-0560">Oxidoreductase</keyword>
<dbReference type="GO" id="GO:0016491">
    <property type="term" value="F:oxidoreductase activity"/>
    <property type="evidence" value="ECO:0007669"/>
    <property type="project" value="UniProtKB-KW"/>
</dbReference>
<accession>A0A4R5A6E9</accession>
<dbReference type="GO" id="GO:0016020">
    <property type="term" value="C:membrane"/>
    <property type="evidence" value="ECO:0007669"/>
    <property type="project" value="TreeGrafter"/>
</dbReference>
<sequence length="273" mass="28736">MTAAAVPAGRTALITGASRGIGRALALGLADRGVAVGLVARRRETLDPVVEECRRRGVAAVGVTADVADRAEVVEAVEAVAGSLDRIDLLVNNAGAIEPVERRFLDTDVEDSWRVLEVNLRGPMLVTRAALPVMLAGGGGRIVGINSGMAYRALDAYTAYGVSKGALARFNASLAVQYGAQGVRAFEVAPGNVRTAMSEPLPMFEGRTEWTSPDAVVELVSAINDGVLDELSGRFFRAAADTVESLLAARERILDGDARVVRLVPYGPDDPLR</sequence>
<organism evidence="4 5">
    <name type="scientific">Jiangella aurantiaca</name>
    <dbReference type="NCBI Taxonomy" id="2530373"/>
    <lineage>
        <taxon>Bacteria</taxon>
        <taxon>Bacillati</taxon>
        <taxon>Actinomycetota</taxon>
        <taxon>Actinomycetes</taxon>
        <taxon>Jiangellales</taxon>
        <taxon>Jiangellaceae</taxon>
        <taxon>Jiangella</taxon>
    </lineage>
</organism>
<dbReference type="CDD" id="cd05233">
    <property type="entry name" value="SDR_c"/>
    <property type="match status" value="1"/>
</dbReference>
<evidence type="ECO:0000256" key="3">
    <source>
        <dbReference type="RuleBase" id="RU000363"/>
    </source>
</evidence>
<dbReference type="PRINTS" id="PR00080">
    <property type="entry name" value="SDRFAMILY"/>
</dbReference>
<comment type="similarity">
    <text evidence="1 3">Belongs to the short-chain dehydrogenases/reductases (SDR) family.</text>
</comment>
<keyword evidence="5" id="KW-1185">Reference proteome</keyword>
<dbReference type="PANTHER" id="PTHR44196:SF1">
    <property type="entry name" value="DEHYDROGENASE_REDUCTASE SDR FAMILY MEMBER 7B"/>
    <property type="match status" value="1"/>
</dbReference>
<dbReference type="SUPFAM" id="SSF51735">
    <property type="entry name" value="NAD(P)-binding Rossmann-fold domains"/>
    <property type="match status" value="1"/>
</dbReference>
<dbReference type="AlphaFoldDB" id="A0A4R5A6E9"/>
<evidence type="ECO:0000256" key="1">
    <source>
        <dbReference type="ARBA" id="ARBA00006484"/>
    </source>
</evidence>
<evidence type="ECO:0000313" key="4">
    <source>
        <dbReference type="EMBL" id="TDD65132.1"/>
    </source>
</evidence>